<evidence type="ECO:0000313" key="3">
    <source>
        <dbReference type="Proteomes" id="UP000178367"/>
    </source>
</evidence>
<dbReference type="EMBL" id="MFGB01000011">
    <property type="protein sequence ID" value="OGF26947.1"/>
    <property type="molecule type" value="Genomic_DNA"/>
</dbReference>
<evidence type="ECO:0000313" key="2">
    <source>
        <dbReference type="EMBL" id="OGF26947.1"/>
    </source>
</evidence>
<evidence type="ECO:0008006" key="4">
    <source>
        <dbReference type="Google" id="ProtNLM"/>
    </source>
</evidence>
<dbReference type="AlphaFoldDB" id="A0A1F5SJQ8"/>
<feature type="transmembrane region" description="Helical" evidence="1">
    <location>
        <begin position="69"/>
        <end position="89"/>
    </location>
</feature>
<dbReference type="Pfam" id="PF06961">
    <property type="entry name" value="DUF1294"/>
    <property type="match status" value="1"/>
</dbReference>
<proteinExistence type="predicted"/>
<sequence>MNTAAPGIIIFFLAMNLLSFFAMLSDKTRSRTNGAARIPEGALFFLAAFFGGPGIYAGMFVFRHKTRKWYFLLGVPLFILENLALLYLINDFNDF</sequence>
<organism evidence="2 3">
    <name type="scientific">Candidatus Falkowbacteria bacterium RIFOXYA2_FULL_47_19</name>
    <dbReference type="NCBI Taxonomy" id="1797994"/>
    <lineage>
        <taxon>Bacteria</taxon>
        <taxon>Candidatus Falkowiibacteriota</taxon>
    </lineage>
</organism>
<dbReference type="InterPro" id="IPR010718">
    <property type="entry name" value="DUF1294"/>
</dbReference>
<dbReference type="STRING" id="1797994.A2227_06040"/>
<name>A0A1F5SJQ8_9BACT</name>
<evidence type="ECO:0000256" key="1">
    <source>
        <dbReference type="SAM" id="Phobius"/>
    </source>
</evidence>
<gene>
    <name evidence="2" type="ORF">A2227_06040</name>
</gene>
<comment type="caution">
    <text evidence="2">The sequence shown here is derived from an EMBL/GenBank/DDBJ whole genome shotgun (WGS) entry which is preliminary data.</text>
</comment>
<keyword evidence="1" id="KW-0812">Transmembrane</keyword>
<protein>
    <recommendedName>
        <fullName evidence="4">DUF1294 domain-containing protein</fullName>
    </recommendedName>
</protein>
<feature type="transmembrane region" description="Helical" evidence="1">
    <location>
        <begin position="44"/>
        <end position="62"/>
    </location>
</feature>
<accession>A0A1F5SJQ8</accession>
<keyword evidence="1" id="KW-0472">Membrane</keyword>
<feature type="transmembrane region" description="Helical" evidence="1">
    <location>
        <begin position="7"/>
        <end position="24"/>
    </location>
</feature>
<reference evidence="2 3" key="1">
    <citation type="journal article" date="2016" name="Nat. Commun.">
        <title>Thousands of microbial genomes shed light on interconnected biogeochemical processes in an aquifer system.</title>
        <authorList>
            <person name="Anantharaman K."/>
            <person name="Brown C.T."/>
            <person name="Hug L.A."/>
            <person name="Sharon I."/>
            <person name="Castelle C.J."/>
            <person name="Probst A.J."/>
            <person name="Thomas B.C."/>
            <person name="Singh A."/>
            <person name="Wilkins M.J."/>
            <person name="Karaoz U."/>
            <person name="Brodie E.L."/>
            <person name="Williams K.H."/>
            <person name="Hubbard S.S."/>
            <person name="Banfield J.F."/>
        </authorList>
    </citation>
    <scope>NUCLEOTIDE SEQUENCE [LARGE SCALE GENOMIC DNA]</scope>
</reference>
<keyword evidence="1" id="KW-1133">Transmembrane helix</keyword>
<dbReference type="Proteomes" id="UP000178367">
    <property type="component" value="Unassembled WGS sequence"/>
</dbReference>